<gene>
    <name evidence="2" type="ORF">O181_132261</name>
</gene>
<accession>A0A9Q3L5M8</accession>
<protein>
    <submittedName>
        <fullName evidence="2">Uncharacterized protein</fullName>
    </submittedName>
</protein>
<proteinExistence type="predicted"/>
<evidence type="ECO:0000313" key="3">
    <source>
        <dbReference type="Proteomes" id="UP000765509"/>
    </source>
</evidence>
<keyword evidence="3" id="KW-1185">Reference proteome</keyword>
<reference evidence="2" key="1">
    <citation type="submission" date="2021-03" db="EMBL/GenBank/DDBJ databases">
        <title>Draft genome sequence of rust myrtle Austropuccinia psidii MF-1, a brazilian biotype.</title>
        <authorList>
            <person name="Quecine M.C."/>
            <person name="Pachon D.M.R."/>
            <person name="Bonatelli M.L."/>
            <person name="Correr F.H."/>
            <person name="Franceschini L.M."/>
            <person name="Leite T.F."/>
            <person name="Margarido G.R.A."/>
            <person name="Almeida C.A."/>
            <person name="Ferrarezi J.A."/>
            <person name="Labate C.A."/>
        </authorList>
    </citation>
    <scope>NUCLEOTIDE SEQUENCE</scope>
    <source>
        <strain evidence="2">MF-1</strain>
    </source>
</reference>
<dbReference type="EMBL" id="AVOT02148902">
    <property type="protein sequence ID" value="MBW0592546.1"/>
    <property type="molecule type" value="Genomic_DNA"/>
</dbReference>
<feature type="region of interest" description="Disordered" evidence="1">
    <location>
        <begin position="1"/>
        <end position="94"/>
    </location>
</feature>
<dbReference type="AlphaFoldDB" id="A0A9Q3L5M8"/>
<dbReference type="Proteomes" id="UP000765509">
    <property type="component" value="Unassembled WGS sequence"/>
</dbReference>
<name>A0A9Q3L5M8_9BASI</name>
<organism evidence="2 3">
    <name type="scientific">Austropuccinia psidii MF-1</name>
    <dbReference type="NCBI Taxonomy" id="1389203"/>
    <lineage>
        <taxon>Eukaryota</taxon>
        <taxon>Fungi</taxon>
        <taxon>Dikarya</taxon>
        <taxon>Basidiomycota</taxon>
        <taxon>Pucciniomycotina</taxon>
        <taxon>Pucciniomycetes</taxon>
        <taxon>Pucciniales</taxon>
        <taxon>Sphaerophragmiaceae</taxon>
        <taxon>Austropuccinia</taxon>
    </lineage>
</organism>
<comment type="caution">
    <text evidence="2">The sequence shown here is derived from an EMBL/GenBank/DDBJ whole genome shotgun (WGS) entry which is preliminary data.</text>
</comment>
<sequence length="94" mass="10631">MDGIHYHSNPQIKEYHAKKKEATKEEAPVASTSKPQAKPLPQEGKKNKKNNWRKSYSPSYRIPKNTKGCHGQCFQHGQNLDGIQGQGRTNNKTT</sequence>
<evidence type="ECO:0000313" key="2">
    <source>
        <dbReference type="EMBL" id="MBW0592546.1"/>
    </source>
</evidence>
<evidence type="ECO:0000256" key="1">
    <source>
        <dbReference type="SAM" id="MobiDB-lite"/>
    </source>
</evidence>